<sequence length="54" mass="6090">MANTNNERRYADLTREALADVREGLVIDHELAETWAQSLDTNTPVPLPTPERPT</sequence>
<keyword evidence="2" id="KW-1185">Reference proteome</keyword>
<reference evidence="1" key="1">
    <citation type="journal article" date="2014" name="Int. J. Syst. Evol. Microbiol.">
        <title>Complete genome sequence of Corynebacterium casei LMG S-19264T (=DSM 44701T), isolated from a smear-ripened cheese.</title>
        <authorList>
            <consortium name="US DOE Joint Genome Institute (JGI-PGF)"/>
            <person name="Walter F."/>
            <person name="Albersmeier A."/>
            <person name="Kalinowski J."/>
            <person name="Ruckert C."/>
        </authorList>
    </citation>
    <scope>NUCLEOTIDE SEQUENCE</scope>
    <source>
        <strain evidence="1">VKM B-2935</strain>
    </source>
</reference>
<protein>
    <recommendedName>
        <fullName evidence="3">CopG family transcriptional regulator</fullName>
    </recommendedName>
</protein>
<organism evidence="1 2">
    <name type="scientific">Pseudomonas turukhanskensis</name>
    <dbReference type="NCBI Taxonomy" id="1806536"/>
    <lineage>
        <taxon>Bacteria</taxon>
        <taxon>Pseudomonadati</taxon>
        <taxon>Pseudomonadota</taxon>
        <taxon>Gammaproteobacteria</taxon>
        <taxon>Pseudomonadales</taxon>
        <taxon>Pseudomonadaceae</taxon>
        <taxon>Pseudomonas</taxon>
    </lineage>
</organism>
<evidence type="ECO:0000313" key="1">
    <source>
        <dbReference type="EMBL" id="GLK91966.1"/>
    </source>
</evidence>
<dbReference type="AlphaFoldDB" id="A0A9W6K9L6"/>
<reference evidence="1" key="2">
    <citation type="submission" date="2023-01" db="EMBL/GenBank/DDBJ databases">
        <authorList>
            <person name="Sun Q."/>
            <person name="Evtushenko L."/>
        </authorList>
    </citation>
    <scope>NUCLEOTIDE SEQUENCE</scope>
    <source>
        <strain evidence="1">VKM B-2935</strain>
    </source>
</reference>
<name>A0A9W6K9L6_9PSED</name>
<evidence type="ECO:0008006" key="3">
    <source>
        <dbReference type="Google" id="ProtNLM"/>
    </source>
</evidence>
<proteinExistence type="predicted"/>
<dbReference type="EMBL" id="BSFN01000030">
    <property type="protein sequence ID" value="GLK91966.1"/>
    <property type="molecule type" value="Genomic_DNA"/>
</dbReference>
<comment type="caution">
    <text evidence="1">The sequence shown here is derived from an EMBL/GenBank/DDBJ whole genome shotgun (WGS) entry which is preliminary data.</text>
</comment>
<evidence type="ECO:0000313" key="2">
    <source>
        <dbReference type="Proteomes" id="UP001143328"/>
    </source>
</evidence>
<dbReference type="Proteomes" id="UP001143328">
    <property type="component" value="Unassembled WGS sequence"/>
</dbReference>
<gene>
    <name evidence="1" type="ORF">GCM10017655_50300</name>
</gene>
<accession>A0A9W6K9L6</accession>